<feature type="region of interest" description="Disordered" evidence="8">
    <location>
        <begin position="1"/>
        <end position="91"/>
    </location>
</feature>
<evidence type="ECO:0000256" key="6">
    <source>
        <dbReference type="ARBA" id="ARBA00023242"/>
    </source>
</evidence>
<dbReference type="GO" id="GO:0000785">
    <property type="term" value="C:chromatin"/>
    <property type="evidence" value="ECO:0007669"/>
    <property type="project" value="TreeGrafter"/>
</dbReference>
<dbReference type="GO" id="GO:0000978">
    <property type="term" value="F:RNA polymerase II cis-regulatory region sequence-specific DNA binding"/>
    <property type="evidence" value="ECO:0007669"/>
    <property type="project" value="InterPro"/>
</dbReference>
<keyword evidence="3" id="KW-0677">Repeat</keyword>
<organism evidence="10 11">
    <name type="scientific">Cladonia borealis</name>
    <dbReference type="NCBI Taxonomy" id="184061"/>
    <lineage>
        <taxon>Eukaryota</taxon>
        <taxon>Fungi</taxon>
        <taxon>Dikarya</taxon>
        <taxon>Ascomycota</taxon>
        <taxon>Pezizomycotina</taxon>
        <taxon>Lecanoromycetes</taxon>
        <taxon>OSLEUM clade</taxon>
        <taxon>Lecanoromycetidae</taxon>
        <taxon>Lecanorales</taxon>
        <taxon>Lecanorineae</taxon>
        <taxon>Cladoniaceae</taxon>
        <taxon>Cladonia</taxon>
    </lineage>
</organism>
<feature type="compositionally biased region" description="Basic residues" evidence="8">
    <location>
        <begin position="134"/>
        <end position="144"/>
    </location>
</feature>
<dbReference type="InterPro" id="IPR051059">
    <property type="entry name" value="VerF-like"/>
</dbReference>
<keyword evidence="5" id="KW-0862">Zinc</keyword>
<comment type="subcellular location">
    <subcellularLocation>
        <location evidence="1">Nucleus</location>
    </subcellularLocation>
</comment>
<dbReference type="InterPro" id="IPR013087">
    <property type="entry name" value="Znf_C2H2_type"/>
</dbReference>
<dbReference type="GO" id="GO:0000981">
    <property type="term" value="F:DNA-binding transcription factor activity, RNA polymerase II-specific"/>
    <property type="evidence" value="ECO:0007669"/>
    <property type="project" value="InterPro"/>
</dbReference>
<proteinExistence type="predicted"/>
<feature type="domain" description="C2H2-type" evidence="9">
    <location>
        <begin position="83"/>
        <end position="112"/>
    </location>
</feature>
<dbReference type="InterPro" id="IPR036236">
    <property type="entry name" value="Znf_C2H2_sf"/>
</dbReference>
<evidence type="ECO:0000259" key="9">
    <source>
        <dbReference type="PROSITE" id="PS50157"/>
    </source>
</evidence>
<evidence type="ECO:0000256" key="8">
    <source>
        <dbReference type="SAM" id="MobiDB-lite"/>
    </source>
</evidence>
<feature type="compositionally biased region" description="Low complexity" evidence="8">
    <location>
        <begin position="221"/>
        <end position="231"/>
    </location>
</feature>
<name>A0AA39R1Q5_9LECA</name>
<feature type="domain" description="C2H2-type" evidence="9">
    <location>
        <begin position="113"/>
        <end position="142"/>
    </location>
</feature>
<feature type="compositionally biased region" description="Polar residues" evidence="8">
    <location>
        <begin position="313"/>
        <end position="338"/>
    </location>
</feature>
<keyword evidence="2" id="KW-0479">Metal-binding</keyword>
<feature type="compositionally biased region" description="Polar residues" evidence="8">
    <location>
        <begin position="178"/>
        <end position="192"/>
    </location>
</feature>
<feature type="compositionally biased region" description="Polar residues" evidence="8">
    <location>
        <begin position="712"/>
        <end position="723"/>
    </location>
</feature>
<dbReference type="AlphaFoldDB" id="A0AA39R1Q5"/>
<evidence type="ECO:0000313" key="11">
    <source>
        <dbReference type="Proteomes" id="UP001166286"/>
    </source>
</evidence>
<feature type="compositionally biased region" description="Polar residues" evidence="8">
    <location>
        <begin position="280"/>
        <end position="290"/>
    </location>
</feature>
<protein>
    <recommendedName>
        <fullName evidence="9">C2H2-type domain-containing protein</fullName>
    </recommendedName>
</protein>
<feature type="region of interest" description="Disordered" evidence="8">
    <location>
        <begin position="698"/>
        <end position="723"/>
    </location>
</feature>
<feature type="region of interest" description="Disordered" evidence="8">
    <location>
        <begin position="134"/>
        <end position="338"/>
    </location>
</feature>
<dbReference type="CDD" id="cd12148">
    <property type="entry name" value="fungal_TF_MHR"/>
    <property type="match status" value="1"/>
</dbReference>
<evidence type="ECO:0000256" key="3">
    <source>
        <dbReference type="ARBA" id="ARBA00022737"/>
    </source>
</evidence>
<evidence type="ECO:0000256" key="1">
    <source>
        <dbReference type="ARBA" id="ARBA00004123"/>
    </source>
</evidence>
<dbReference type="Pfam" id="PF04082">
    <property type="entry name" value="Fungal_trans"/>
    <property type="match status" value="1"/>
</dbReference>
<dbReference type="Gene3D" id="3.30.160.60">
    <property type="entry name" value="Classic Zinc Finger"/>
    <property type="match status" value="1"/>
</dbReference>
<dbReference type="InterPro" id="IPR007219">
    <property type="entry name" value="XnlR_reg_dom"/>
</dbReference>
<dbReference type="SUPFAM" id="SSF57667">
    <property type="entry name" value="beta-beta-alpha zinc fingers"/>
    <property type="match status" value="1"/>
</dbReference>
<feature type="compositionally biased region" description="Basic and acidic residues" evidence="8">
    <location>
        <begin position="145"/>
        <end position="158"/>
    </location>
</feature>
<feature type="compositionally biased region" description="Basic and acidic residues" evidence="8">
    <location>
        <begin position="36"/>
        <end position="62"/>
    </location>
</feature>
<dbReference type="GO" id="GO:0008270">
    <property type="term" value="F:zinc ion binding"/>
    <property type="evidence" value="ECO:0007669"/>
    <property type="project" value="UniProtKB-KW"/>
</dbReference>
<evidence type="ECO:0000256" key="2">
    <source>
        <dbReference type="ARBA" id="ARBA00022723"/>
    </source>
</evidence>
<evidence type="ECO:0000313" key="10">
    <source>
        <dbReference type="EMBL" id="KAK0511718.1"/>
    </source>
</evidence>
<evidence type="ECO:0000256" key="4">
    <source>
        <dbReference type="ARBA" id="ARBA00022771"/>
    </source>
</evidence>
<dbReference type="SMART" id="SM00355">
    <property type="entry name" value="ZnF_C2H2"/>
    <property type="match status" value="2"/>
</dbReference>
<dbReference type="Proteomes" id="UP001166286">
    <property type="component" value="Unassembled WGS sequence"/>
</dbReference>
<dbReference type="PANTHER" id="PTHR40626:SF11">
    <property type="entry name" value="ZINC FINGER PROTEIN YPR022C"/>
    <property type="match status" value="1"/>
</dbReference>
<comment type="caution">
    <text evidence="10">The sequence shown here is derived from an EMBL/GenBank/DDBJ whole genome shotgun (WGS) entry which is preliminary data.</text>
</comment>
<feature type="compositionally biased region" description="Polar residues" evidence="8">
    <location>
        <begin position="232"/>
        <end position="256"/>
    </location>
</feature>
<keyword evidence="6" id="KW-0539">Nucleus</keyword>
<evidence type="ECO:0000256" key="7">
    <source>
        <dbReference type="PROSITE-ProRule" id="PRU00042"/>
    </source>
</evidence>
<dbReference type="GO" id="GO:0006351">
    <property type="term" value="P:DNA-templated transcription"/>
    <property type="evidence" value="ECO:0007669"/>
    <property type="project" value="InterPro"/>
</dbReference>
<keyword evidence="11" id="KW-1185">Reference proteome</keyword>
<dbReference type="PANTHER" id="PTHR40626">
    <property type="entry name" value="MIP31509P"/>
    <property type="match status" value="1"/>
</dbReference>
<accession>A0AA39R1Q5</accession>
<reference evidence="10" key="1">
    <citation type="submission" date="2023-03" db="EMBL/GenBank/DDBJ databases">
        <title>Complete genome of Cladonia borealis.</title>
        <authorList>
            <person name="Park H."/>
        </authorList>
    </citation>
    <scope>NUCLEOTIDE SEQUENCE</scope>
    <source>
        <strain evidence="10">ANT050790</strain>
    </source>
</reference>
<dbReference type="PROSITE" id="PS00028">
    <property type="entry name" value="ZINC_FINGER_C2H2_1"/>
    <property type="match status" value="2"/>
</dbReference>
<dbReference type="PROSITE" id="PS50157">
    <property type="entry name" value="ZINC_FINGER_C2H2_2"/>
    <property type="match status" value="2"/>
</dbReference>
<gene>
    <name evidence="10" type="ORF">JMJ35_006291</name>
</gene>
<sequence length="1105" mass="122315">MSPQLAARTAVVTVKSETSYHSPPSSLSETSQPDNEESRGRRQDRSTTAKAEGDSGDEKASRDTPGGKQRKRKRSRKGLEKNFPCPHQGCGKSYSRAEHLYRHQLNHTPKKIYFCDFPGCERNFVRQDLCTRHRERHTARGSHLQRKDNNSHDHDERPPLAAAVDANQDRKDAKYRPSTGSHTSNTSISTIPSAPFMKGHESHHMASQSPVATRMPEPYQTSSSSGTPSGSHIKSPQSINTVGGSDYGTNMTSMKRSNSDEQYYGDSTGAYDPRNVRNVPASTYNTSQRHSGFAPYKPGTPQKNYPDTRLPPRSNSHLPTNPVNYRPSPTSTYNGHSAQNSINQQQMQPNLGSGSAYAPTQNFPPISQLPPPLISPMPQMSTPATHMGAYSNSSTPLTPVESAGFDAYGANGLDPNYIDQNGNPFPMFGGDGYARSPFAMADDFTAWLFNEPHLTNSPGGLRHGSMSVGATAFMDESGSMPRGIYGAGNDPFNGPGPQPIPQQNLMAVNSILDPVLPQIDLSEDKRQDILHLIDTRFTDSAPVKKRKDHFLGPDADRNLDEHVLSLRSMQTYIGSYWYHFHPQMPILHKPTFSADKTQNLLLVAVIAIGASCLDKIHGVDVTDAGSDLSNFLAWHLRGEIFKHVDFLPPAKLWVFQTLLLLEVYEKMYSTRVLHERAHIHHGTTLTLMRRGSSLIGRSALDSPPTAKDDAPSGSSPNGTQASAAHTPEQWWNHWITNEATRRVAFAAFIIDSIHATMFGHSATMVAHEMKLQLPCDETLWSATSSAEVGRIETSLQQQGIKPMTFFDGLKNTLKGKAVRTNSFGRTAIMAGLLSVSWHMNQRDVQVHHLGALKALGGKDIWRGPLTKAFNSWKEDFDHSVGKDSIPPSMPYPSGKLDEENIFESRTVLHHLAHMAMHVDVVSCQIFAKAGRLLGRTTLPSDYAIAQKRIRENWAPKASARHATFYALKFLAQVLLPENSHYYRNTGGSMVDLSPYSARDDFLLNRPWVLYFAALIVWCYGYALDGPVRNIPRLDSLEQQTADMRAFLTRVGGISAPLDLENIKNRNACLGMLHVLKAMFEKCRWELLHEAARLLGNCIGMLKGSG</sequence>
<dbReference type="GO" id="GO:0005634">
    <property type="term" value="C:nucleus"/>
    <property type="evidence" value="ECO:0007669"/>
    <property type="project" value="UniProtKB-SubCell"/>
</dbReference>
<dbReference type="EMBL" id="JAFEKC020000013">
    <property type="protein sequence ID" value="KAK0511718.1"/>
    <property type="molecule type" value="Genomic_DNA"/>
</dbReference>
<feature type="compositionally biased region" description="Polar residues" evidence="8">
    <location>
        <begin position="15"/>
        <end position="33"/>
    </location>
</feature>
<keyword evidence="4 7" id="KW-0863">Zinc-finger</keyword>
<evidence type="ECO:0000256" key="5">
    <source>
        <dbReference type="ARBA" id="ARBA00022833"/>
    </source>
</evidence>